<keyword evidence="3" id="KW-1185">Reference proteome</keyword>
<organism evidence="2 3">
    <name type="scientific">Staurois parvus</name>
    <dbReference type="NCBI Taxonomy" id="386267"/>
    <lineage>
        <taxon>Eukaryota</taxon>
        <taxon>Metazoa</taxon>
        <taxon>Chordata</taxon>
        <taxon>Craniata</taxon>
        <taxon>Vertebrata</taxon>
        <taxon>Euteleostomi</taxon>
        <taxon>Amphibia</taxon>
        <taxon>Batrachia</taxon>
        <taxon>Anura</taxon>
        <taxon>Neobatrachia</taxon>
        <taxon>Ranoidea</taxon>
        <taxon>Ranidae</taxon>
        <taxon>Staurois</taxon>
    </lineage>
</organism>
<evidence type="ECO:0000256" key="1">
    <source>
        <dbReference type="SAM" id="MobiDB-lite"/>
    </source>
</evidence>
<accession>A0ABN9AI64</accession>
<comment type="caution">
    <text evidence="2">The sequence shown here is derived from an EMBL/GenBank/DDBJ whole genome shotgun (WGS) entry which is preliminary data.</text>
</comment>
<feature type="region of interest" description="Disordered" evidence="1">
    <location>
        <begin position="1"/>
        <end position="32"/>
    </location>
</feature>
<dbReference type="EMBL" id="CATNWA010000253">
    <property type="protein sequence ID" value="CAI9535303.1"/>
    <property type="molecule type" value="Genomic_DNA"/>
</dbReference>
<proteinExistence type="predicted"/>
<name>A0ABN9AI64_9NEOB</name>
<gene>
    <name evidence="2" type="ORF">SPARVUS_LOCUS839589</name>
</gene>
<reference evidence="2" key="1">
    <citation type="submission" date="2023-05" db="EMBL/GenBank/DDBJ databases">
        <authorList>
            <person name="Stuckert A."/>
        </authorList>
    </citation>
    <scope>NUCLEOTIDE SEQUENCE</scope>
</reference>
<feature type="non-terminal residue" evidence="2">
    <location>
        <position position="55"/>
    </location>
</feature>
<feature type="compositionally biased region" description="Basic and acidic residues" evidence="1">
    <location>
        <begin position="7"/>
        <end position="26"/>
    </location>
</feature>
<sequence>MLNGGVKETKWEKREDVINKKTEDERKKRKQRKKNIFWEISGVKCSPCSTGTSIM</sequence>
<evidence type="ECO:0000313" key="2">
    <source>
        <dbReference type="EMBL" id="CAI9535303.1"/>
    </source>
</evidence>
<protein>
    <submittedName>
        <fullName evidence="2">Uncharacterized protein</fullName>
    </submittedName>
</protein>
<evidence type="ECO:0000313" key="3">
    <source>
        <dbReference type="Proteomes" id="UP001162483"/>
    </source>
</evidence>
<dbReference type="Proteomes" id="UP001162483">
    <property type="component" value="Unassembled WGS sequence"/>
</dbReference>